<name>A0A7D9D4J7_PARCT</name>
<evidence type="ECO:0000313" key="1">
    <source>
        <dbReference type="EMBL" id="CAB3976589.1"/>
    </source>
</evidence>
<keyword evidence="2" id="KW-1185">Reference proteome</keyword>
<gene>
    <name evidence="1" type="ORF">PACLA_8A036556</name>
</gene>
<dbReference type="OrthoDB" id="5976204at2759"/>
<dbReference type="Proteomes" id="UP001152795">
    <property type="component" value="Unassembled WGS sequence"/>
</dbReference>
<dbReference type="PROSITE" id="PS51053">
    <property type="entry name" value="SERTA"/>
    <property type="match status" value="1"/>
</dbReference>
<reference evidence="1" key="1">
    <citation type="submission" date="2020-04" db="EMBL/GenBank/DDBJ databases">
        <authorList>
            <person name="Alioto T."/>
            <person name="Alioto T."/>
            <person name="Gomez Garrido J."/>
        </authorList>
    </citation>
    <scope>NUCLEOTIDE SEQUENCE</scope>
    <source>
        <strain evidence="1">A484AB</strain>
    </source>
</reference>
<sequence>MTLICAPITHKDPNFVMETQLIDDSSFLYEWKTAEEDLDFLDYTYCFEVDNPNKRSASKAATTTAISLPECEGNENQKILNLSLHKLQRIEDPESCLRRTVLISNTIKRLRSRTSSELRILPKDKDTDGSCYTCTLPCKRPRLHVTDLLNSNTDNLKGDYDQGLITKQDSASMMEIFNQKINPAGNSLVCHLPLALTTGEDTKRNCDPVRFNGLEFPNVICALET</sequence>
<dbReference type="InterPro" id="IPR009263">
    <property type="entry name" value="SERTA_dom"/>
</dbReference>
<proteinExistence type="predicted"/>
<evidence type="ECO:0000313" key="2">
    <source>
        <dbReference type="Proteomes" id="UP001152795"/>
    </source>
</evidence>
<dbReference type="Pfam" id="PF06031">
    <property type="entry name" value="SERTA"/>
    <property type="match status" value="1"/>
</dbReference>
<organism evidence="1 2">
    <name type="scientific">Paramuricea clavata</name>
    <name type="common">Red gorgonian</name>
    <name type="synonym">Violescent sea-whip</name>
    <dbReference type="NCBI Taxonomy" id="317549"/>
    <lineage>
        <taxon>Eukaryota</taxon>
        <taxon>Metazoa</taxon>
        <taxon>Cnidaria</taxon>
        <taxon>Anthozoa</taxon>
        <taxon>Octocorallia</taxon>
        <taxon>Malacalcyonacea</taxon>
        <taxon>Plexauridae</taxon>
        <taxon>Paramuricea</taxon>
    </lineage>
</organism>
<protein>
    <submittedName>
        <fullName evidence="1">Uncharacterized protein</fullName>
    </submittedName>
</protein>
<dbReference type="AlphaFoldDB" id="A0A7D9D4J7"/>
<dbReference type="EMBL" id="CACRXK020000003">
    <property type="protein sequence ID" value="CAB3976589.1"/>
    <property type="molecule type" value="Genomic_DNA"/>
</dbReference>
<accession>A0A7D9D4J7</accession>
<comment type="caution">
    <text evidence="1">The sequence shown here is derived from an EMBL/GenBank/DDBJ whole genome shotgun (WGS) entry which is preliminary data.</text>
</comment>